<keyword evidence="4 6" id="KW-1133">Transmembrane helix</keyword>
<proteinExistence type="inferred from homology"/>
<comment type="similarity">
    <text evidence="2 6">Belongs to the band 7/mec-2 family. HflK subfamily.</text>
</comment>
<evidence type="ECO:0000256" key="4">
    <source>
        <dbReference type="ARBA" id="ARBA00022989"/>
    </source>
</evidence>
<dbReference type="Gene3D" id="3.30.479.30">
    <property type="entry name" value="Band 7 domain"/>
    <property type="match status" value="1"/>
</dbReference>
<comment type="function">
    <text evidence="6">HflC and HflK could encode or regulate a protease.</text>
</comment>
<feature type="domain" description="Band 7" evidence="8">
    <location>
        <begin position="74"/>
        <end position="258"/>
    </location>
</feature>
<keyword evidence="9" id="KW-0645">Protease</keyword>
<sequence>MPWVNEGGNGGSWKPNPGGPWGQKPSSPPPDFEDFLRRTQDKIKQWLPGGGGGLVGGRGILALALVGVIAWLLAGFYTVKPNEVGLNMIFGRYTGKTGPGLNYNLPYPIGAVEKLEVTDRKATNIGFVMRQDLRSPNAAVQVDLPEESLMLTGDENIADVKFVVIWQIDPVRPEDYAFNIANQRETVKAVAESAMREVIGRSQIQRILTAERQSIESAVQELIQKILNGYKAGILILQVQLQSVDPPEQVIAAFKDVTAAQQDQNRLRNEAEAYANRVVPEARGKAAAIVQEAEGYRLQTVAEATGQASRFTQVYDQYKKAPDVTRQRIYLETMEHVLTGMDKIILDQGDRGQGVVPYLPLGALTARPAEGARK</sequence>
<protein>
    <recommendedName>
        <fullName evidence="6">Protein HflK</fullName>
    </recommendedName>
</protein>
<keyword evidence="5 6" id="KW-0472">Membrane</keyword>
<name>A0ABZ0HSB3_9HYPH</name>
<comment type="subunit">
    <text evidence="6">HflC and HflK may interact to form a multimeric complex.</text>
</comment>
<dbReference type="GO" id="GO:0006508">
    <property type="term" value="P:proteolysis"/>
    <property type="evidence" value="ECO:0007669"/>
    <property type="project" value="UniProtKB-KW"/>
</dbReference>
<dbReference type="GO" id="GO:0008233">
    <property type="term" value="F:peptidase activity"/>
    <property type="evidence" value="ECO:0007669"/>
    <property type="project" value="UniProtKB-KW"/>
</dbReference>
<dbReference type="SMART" id="SM00244">
    <property type="entry name" value="PHB"/>
    <property type="match status" value="1"/>
</dbReference>
<dbReference type="InterPro" id="IPR001107">
    <property type="entry name" value="Band_7"/>
</dbReference>
<feature type="region of interest" description="Disordered" evidence="7">
    <location>
        <begin position="1"/>
        <end position="31"/>
    </location>
</feature>
<keyword evidence="3 6" id="KW-0812">Transmembrane</keyword>
<accession>A0ABZ0HSB3</accession>
<evidence type="ECO:0000313" key="10">
    <source>
        <dbReference type="Proteomes" id="UP001626536"/>
    </source>
</evidence>
<reference evidence="9 10" key="1">
    <citation type="submission" date="2023-10" db="EMBL/GenBank/DDBJ databases">
        <title>Novel methanotroph of the genus Methylocapsa from a subarctic wetland.</title>
        <authorList>
            <person name="Belova S.E."/>
            <person name="Oshkin I.Y."/>
            <person name="Miroshnikov K."/>
            <person name="Dedysh S.N."/>
        </authorList>
    </citation>
    <scope>NUCLEOTIDE SEQUENCE [LARGE SCALE GENOMIC DNA]</scope>
    <source>
        <strain evidence="9 10">RX1</strain>
    </source>
</reference>
<gene>
    <name evidence="9" type="primary">hflK</name>
    <name evidence="9" type="ORF">RZS28_18310</name>
</gene>
<dbReference type="NCBIfam" id="TIGR01933">
    <property type="entry name" value="hflK"/>
    <property type="match status" value="1"/>
</dbReference>
<evidence type="ECO:0000256" key="2">
    <source>
        <dbReference type="ARBA" id="ARBA00006971"/>
    </source>
</evidence>
<dbReference type="InterPro" id="IPR036013">
    <property type="entry name" value="Band_7/SPFH_dom_sf"/>
</dbReference>
<dbReference type="InterPro" id="IPR010201">
    <property type="entry name" value="HflK"/>
</dbReference>
<dbReference type="RefSeq" id="WP_407339149.1">
    <property type="nucleotide sequence ID" value="NZ_CP136862.1"/>
</dbReference>
<dbReference type="CDD" id="cd03404">
    <property type="entry name" value="SPFH_HflK"/>
    <property type="match status" value="1"/>
</dbReference>
<evidence type="ECO:0000313" key="9">
    <source>
        <dbReference type="EMBL" id="WOJ89706.1"/>
    </source>
</evidence>
<dbReference type="Pfam" id="PF12221">
    <property type="entry name" value="HflK_N"/>
    <property type="match status" value="1"/>
</dbReference>
<evidence type="ECO:0000256" key="1">
    <source>
        <dbReference type="ARBA" id="ARBA00004167"/>
    </source>
</evidence>
<dbReference type="Proteomes" id="UP001626536">
    <property type="component" value="Chromosome"/>
</dbReference>
<evidence type="ECO:0000256" key="7">
    <source>
        <dbReference type="SAM" id="MobiDB-lite"/>
    </source>
</evidence>
<keyword evidence="9" id="KW-0378">Hydrolase</keyword>
<evidence type="ECO:0000256" key="6">
    <source>
        <dbReference type="RuleBase" id="RU364113"/>
    </source>
</evidence>
<organism evidence="9 10">
    <name type="scientific">Methylocapsa polymorpha</name>
    <dbReference type="NCBI Taxonomy" id="3080828"/>
    <lineage>
        <taxon>Bacteria</taxon>
        <taxon>Pseudomonadati</taxon>
        <taxon>Pseudomonadota</taxon>
        <taxon>Alphaproteobacteria</taxon>
        <taxon>Hyphomicrobiales</taxon>
        <taxon>Beijerinckiaceae</taxon>
        <taxon>Methylocapsa</taxon>
    </lineage>
</organism>
<dbReference type="SUPFAM" id="SSF117892">
    <property type="entry name" value="Band 7/SPFH domain"/>
    <property type="match status" value="1"/>
</dbReference>
<dbReference type="InterPro" id="IPR020980">
    <property type="entry name" value="Membrane_HflK_N"/>
</dbReference>
<keyword evidence="10" id="KW-1185">Reference proteome</keyword>
<comment type="subcellular location">
    <subcellularLocation>
        <location evidence="1">Membrane</location>
        <topology evidence="1">Single-pass membrane protein</topology>
    </subcellularLocation>
</comment>
<feature type="transmembrane region" description="Helical" evidence="6">
    <location>
        <begin position="60"/>
        <end position="79"/>
    </location>
</feature>
<dbReference type="InterPro" id="IPR050710">
    <property type="entry name" value="Band7/mec-2_domain"/>
</dbReference>
<evidence type="ECO:0000256" key="5">
    <source>
        <dbReference type="ARBA" id="ARBA00023136"/>
    </source>
</evidence>
<dbReference type="PANTHER" id="PTHR43327:SF2">
    <property type="entry name" value="MODULATOR OF FTSH PROTEASE HFLK"/>
    <property type="match status" value="1"/>
</dbReference>
<evidence type="ECO:0000259" key="8">
    <source>
        <dbReference type="SMART" id="SM00244"/>
    </source>
</evidence>
<dbReference type="EMBL" id="CP136862">
    <property type="protein sequence ID" value="WOJ89706.1"/>
    <property type="molecule type" value="Genomic_DNA"/>
</dbReference>
<evidence type="ECO:0000256" key="3">
    <source>
        <dbReference type="ARBA" id="ARBA00022692"/>
    </source>
</evidence>
<dbReference type="Pfam" id="PF01145">
    <property type="entry name" value="Band_7"/>
    <property type="match status" value="1"/>
</dbReference>
<dbReference type="PANTHER" id="PTHR43327">
    <property type="entry name" value="STOMATIN-LIKE PROTEIN 2, MITOCHONDRIAL"/>
    <property type="match status" value="1"/>
</dbReference>